<name>A0A150Q4D5_SORCE</name>
<feature type="compositionally biased region" description="Polar residues" evidence="1">
    <location>
        <begin position="50"/>
        <end position="66"/>
    </location>
</feature>
<accession>A0A150Q4D5</accession>
<reference evidence="2 3" key="1">
    <citation type="submission" date="2014-02" db="EMBL/GenBank/DDBJ databases">
        <title>The small core and large imbalanced accessory genome model reveals a collaborative survival strategy of Sorangium cellulosum strains in nature.</title>
        <authorList>
            <person name="Han K."/>
            <person name="Peng R."/>
            <person name="Blom J."/>
            <person name="Li Y.-Z."/>
        </authorList>
    </citation>
    <scope>NUCLEOTIDE SEQUENCE [LARGE SCALE GENOMIC DNA]</scope>
    <source>
        <strain evidence="2 3">So0008-312</strain>
    </source>
</reference>
<feature type="region of interest" description="Disordered" evidence="1">
    <location>
        <begin position="17"/>
        <end position="66"/>
    </location>
</feature>
<comment type="caution">
    <text evidence="2">The sequence shown here is derived from an EMBL/GenBank/DDBJ whole genome shotgun (WGS) entry which is preliminary data.</text>
</comment>
<gene>
    <name evidence="2" type="ORF">BE15_21260</name>
</gene>
<evidence type="ECO:0000313" key="3">
    <source>
        <dbReference type="Proteomes" id="UP000075260"/>
    </source>
</evidence>
<dbReference type="Proteomes" id="UP000075260">
    <property type="component" value="Unassembled WGS sequence"/>
</dbReference>
<proteinExistence type="predicted"/>
<protein>
    <submittedName>
        <fullName evidence="2">Uncharacterized protein</fullName>
    </submittedName>
</protein>
<evidence type="ECO:0000313" key="2">
    <source>
        <dbReference type="EMBL" id="KYF62819.1"/>
    </source>
</evidence>
<dbReference type="AlphaFoldDB" id="A0A150Q4D5"/>
<organism evidence="2 3">
    <name type="scientific">Sorangium cellulosum</name>
    <name type="common">Polyangium cellulosum</name>
    <dbReference type="NCBI Taxonomy" id="56"/>
    <lineage>
        <taxon>Bacteria</taxon>
        <taxon>Pseudomonadati</taxon>
        <taxon>Myxococcota</taxon>
        <taxon>Polyangia</taxon>
        <taxon>Polyangiales</taxon>
        <taxon>Polyangiaceae</taxon>
        <taxon>Sorangium</taxon>
    </lineage>
</organism>
<evidence type="ECO:0000256" key="1">
    <source>
        <dbReference type="SAM" id="MobiDB-lite"/>
    </source>
</evidence>
<dbReference type="EMBL" id="JEMA01001063">
    <property type="protein sequence ID" value="KYF62819.1"/>
    <property type="molecule type" value="Genomic_DNA"/>
</dbReference>
<sequence length="66" mass="7083">MSNGAFGAGFMALLSRASNTSRGTSRVVPWTRAPATSRHHRSADARASSRLMNDSPSNQLSRTYAT</sequence>